<evidence type="ECO:0000256" key="7">
    <source>
        <dbReference type="ARBA" id="ARBA00023306"/>
    </source>
</evidence>
<dbReference type="FunFam" id="3.40.50.1440:FF:000023">
    <property type="entry name" value="Cell division protein FtsZ"/>
    <property type="match status" value="1"/>
</dbReference>
<dbReference type="InterPro" id="IPR020805">
    <property type="entry name" value="Cell_div_FtsZ_CS"/>
</dbReference>
<dbReference type="InterPro" id="IPR037103">
    <property type="entry name" value="Tubulin/FtsZ-like_C"/>
</dbReference>
<feature type="binding site" evidence="8">
    <location>
        <position position="143"/>
    </location>
    <ligand>
        <name>GTP</name>
        <dbReference type="ChEBI" id="CHEBI:37565"/>
    </ligand>
</feature>
<feature type="domain" description="Tubulin/FtsZ GTPase" evidence="11">
    <location>
        <begin position="12"/>
        <end position="204"/>
    </location>
</feature>
<comment type="similarity">
    <text evidence="1 8">Belongs to the FtsZ family.</text>
</comment>
<dbReference type="CDD" id="cd02201">
    <property type="entry name" value="FtsZ_type1"/>
    <property type="match status" value="1"/>
</dbReference>
<dbReference type="HAMAP" id="MF_00909">
    <property type="entry name" value="FtsZ"/>
    <property type="match status" value="1"/>
</dbReference>
<dbReference type="SMART" id="SM00864">
    <property type="entry name" value="Tubulin"/>
    <property type="match status" value="1"/>
</dbReference>
<feature type="binding site" evidence="8">
    <location>
        <begin position="108"/>
        <end position="110"/>
    </location>
    <ligand>
        <name>GTP</name>
        <dbReference type="ChEBI" id="CHEBI:37565"/>
    </ligand>
</feature>
<dbReference type="PROSITE" id="PS01134">
    <property type="entry name" value="FTSZ_1"/>
    <property type="match status" value="1"/>
</dbReference>
<dbReference type="InterPro" id="IPR003008">
    <property type="entry name" value="Tubulin_FtsZ_GTPase"/>
</dbReference>
<dbReference type="InterPro" id="IPR036525">
    <property type="entry name" value="Tubulin/FtsZ_GTPase_sf"/>
</dbReference>
<dbReference type="OrthoDB" id="9813375at2"/>
<dbReference type="InterPro" id="IPR000158">
    <property type="entry name" value="Cell_div_FtsZ"/>
</dbReference>
<feature type="domain" description="Tubulin/FtsZ 2-layer sandwich" evidence="12">
    <location>
        <begin position="206"/>
        <end position="325"/>
    </location>
</feature>
<proteinExistence type="inferred from homology"/>
<dbReference type="SUPFAM" id="SSF55307">
    <property type="entry name" value="Tubulin C-terminal domain-like"/>
    <property type="match status" value="1"/>
</dbReference>
<dbReference type="InterPro" id="IPR008280">
    <property type="entry name" value="Tub_FtsZ_C"/>
</dbReference>
<feature type="compositionally biased region" description="Polar residues" evidence="10">
    <location>
        <begin position="578"/>
        <end position="591"/>
    </location>
</feature>
<dbReference type="GO" id="GO:0051258">
    <property type="term" value="P:protein polymerization"/>
    <property type="evidence" value="ECO:0007669"/>
    <property type="project" value="UniProtKB-UniRule"/>
</dbReference>
<evidence type="ECO:0000256" key="3">
    <source>
        <dbReference type="ARBA" id="ARBA00022618"/>
    </source>
</evidence>
<keyword evidence="7 8" id="KW-0131">Cell cycle</keyword>
<dbReference type="PANTHER" id="PTHR30314:SF3">
    <property type="entry name" value="MITOCHONDRIAL DIVISION PROTEIN FSZA"/>
    <property type="match status" value="1"/>
</dbReference>
<feature type="compositionally biased region" description="Basic and acidic residues" evidence="10">
    <location>
        <begin position="568"/>
        <end position="577"/>
    </location>
</feature>
<evidence type="ECO:0000256" key="2">
    <source>
        <dbReference type="ARBA" id="ARBA00022490"/>
    </source>
</evidence>
<dbReference type="GO" id="GO:0005737">
    <property type="term" value="C:cytoplasm"/>
    <property type="evidence" value="ECO:0007669"/>
    <property type="project" value="UniProtKB-SubCell"/>
</dbReference>
<dbReference type="Gene3D" id="3.40.50.1440">
    <property type="entry name" value="Tubulin/FtsZ, GTPase domain"/>
    <property type="match status" value="1"/>
</dbReference>
<dbReference type="EMBL" id="VORB01000005">
    <property type="protein sequence ID" value="TXC78870.1"/>
    <property type="molecule type" value="Genomic_DNA"/>
</dbReference>
<feature type="binding site" evidence="8">
    <location>
        <position position="186"/>
    </location>
    <ligand>
        <name>GTP</name>
        <dbReference type="ChEBI" id="CHEBI:37565"/>
    </ligand>
</feature>
<organism evidence="13 14">
    <name type="scientific">Luteibaculum oceani</name>
    <dbReference type="NCBI Taxonomy" id="1294296"/>
    <lineage>
        <taxon>Bacteria</taxon>
        <taxon>Pseudomonadati</taxon>
        <taxon>Bacteroidota</taxon>
        <taxon>Flavobacteriia</taxon>
        <taxon>Flavobacteriales</taxon>
        <taxon>Luteibaculaceae</taxon>
        <taxon>Luteibaculum</taxon>
    </lineage>
</organism>
<keyword evidence="5 8" id="KW-0342">GTP-binding</keyword>
<keyword evidence="2 8" id="KW-0963">Cytoplasm</keyword>
<evidence type="ECO:0000256" key="5">
    <source>
        <dbReference type="ARBA" id="ARBA00023134"/>
    </source>
</evidence>
<dbReference type="Proteomes" id="UP000321168">
    <property type="component" value="Unassembled WGS sequence"/>
</dbReference>
<dbReference type="AlphaFoldDB" id="A0A5C6V232"/>
<sequence>MKFDLPKDHSSIIKVIGVGGGGSNAVNHMYQRGIQGVDFMICNTDSQSLDKSPVPVKLQLGASLTEGRGAGSIPDVGKNAAIESIDDVKEILEKNTTMVFITAGMGGGTGTGAAPVIAQAAREMGILTVGIVTIPFNFEGRKRRDQAARGLEQMRNAVDTLLVIQNDKLREVYGNLSLKEAFAKADDVLTTAAKGIAEVVSITGEINVDMNDVQTVMKNSGVAIMGSGLAEGEGRALKAVECALESPLLNDNDISGAQFVLLNITYGNQEIMMDEISTITDYIQEAAGSTADVIWGYAIDEELGDKISVTVIATGFNANSDINNPNREEVKQYRDLEEDIKPVGKKISNPFETSNAPNPVQEEEQEAEPFLVSKPVEEKTEQQPAPQEQPIASKPEEEVNARAEQPATEEEPQAMRFSAFGSKPELRSNEQNTMQTPRQEEPAPQKKTYILLDEDEDETEDNNTHQVEANKQFKQEQEEVVENNYNAPVNRAHKEENKDDAQPQIDLFSGDRKTMAIETEKIEKRIAKIKDMSDRMRTPGGLAELEKEPAYVRANFKFKNVESEDDESSRLSLDKDNYLNSDNSFLHDNVD</sequence>
<evidence type="ECO:0000256" key="10">
    <source>
        <dbReference type="SAM" id="MobiDB-lite"/>
    </source>
</evidence>
<keyword evidence="4 8" id="KW-0547">Nucleotide-binding</keyword>
<evidence type="ECO:0000256" key="6">
    <source>
        <dbReference type="ARBA" id="ARBA00023210"/>
    </source>
</evidence>
<dbReference type="GO" id="GO:0032153">
    <property type="term" value="C:cell division site"/>
    <property type="evidence" value="ECO:0007669"/>
    <property type="project" value="UniProtKB-UniRule"/>
</dbReference>
<dbReference type="SMART" id="SM00865">
    <property type="entry name" value="Tubulin_C"/>
    <property type="match status" value="1"/>
</dbReference>
<dbReference type="RefSeq" id="WP_147014394.1">
    <property type="nucleotide sequence ID" value="NZ_VORB01000005.1"/>
</dbReference>
<dbReference type="NCBIfam" id="TIGR00065">
    <property type="entry name" value="ftsZ"/>
    <property type="match status" value="1"/>
</dbReference>
<dbReference type="InterPro" id="IPR018316">
    <property type="entry name" value="Tubulin/FtsZ_2-layer-sand-dom"/>
</dbReference>
<dbReference type="Pfam" id="PF12327">
    <property type="entry name" value="FtsZ_C"/>
    <property type="match status" value="1"/>
</dbReference>
<evidence type="ECO:0000313" key="13">
    <source>
        <dbReference type="EMBL" id="TXC78870.1"/>
    </source>
</evidence>
<dbReference type="PANTHER" id="PTHR30314">
    <property type="entry name" value="CELL DIVISION PROTEIN FTSZ-RELATED"/>
    <property type="match status" value="1"/>
</dbReference>
<dbReference type="SUPFAM" id="SSF52490">
    <property type="entry name" value="Tubulin nucleotide-binding domain-like"/>
    <property type="match status" value="1"/>
</dbReference>
<evidence type="ECO:0000259" key="12">
    <source>
        <dbReference type="SMART" id="SM00865"/>
    </source>
</evidence>
<evidence type="ECO:0000256" key="8">
    <source>
        <dbReference type="HAMAP-Rule" id="MF_00909"/>
    </source>
</evidence>
<gene>
    <name evidence="8 13" type="primary">ftsZ</name>
    <name evidence="13" type="ORF">FRX97_06560</name>
</gene>
<keyword evidence="6 8" id="KW-0717">Septation</keyword>
<keyword evidence="3 8" id="KW-0132">Cell division</keyword>
<comment type="subcellular location">
    <subcellularLocation>
        <location evidence="8">Cytoplasm</location>
    </subcellularLocation>
    <text evidence="8">Assembles at midcell at the inner surface of the cytoplasmic membrane.</text>
</comment>
<accession>A0A5C6V232</accession>
<feature type="region of interest" description="Disordered" evidence="10">
    <location>
        <begin position="343"/>
        <end position="483"/>
    </location>
</feature>
<dbReference type="GO" id="GO:0005525">
    <property type="term" value="F:GTP binding"/>
    <property type="evidence" value="ECO:0007669"/>
    <property type="project" value="UniProtKB-UniRule"/>
</dbReference>
<keyword evidence="14" id="KW-1185">Reference proteome</keyword>
<evidence type="ECO:0000256" key="9">
    <source>
        <dbReference type="NCBIfam" id="TIGR00065"/>
    </source>
</evidence>
<evidence type="ECO:0000256" key="1">
    <source>
        <dbReference type="ARBA" id="ARBA00009690"/>
    </source>
</evidence>
<feature type="region of interest" description="Disordered" evidence="10">
    <location>
        <begin position="562"/>
        <end position="591"/>
    </location>
</feature>
<dbReference type="GO" id="GO:0000917">
    <property type="term" value="P:division septum assembly"/>
    <property type="evidence" value="ECO:0007669"/>
    <property type="project" value="UniProtKB-KW"/>
</dbReference>
<dbReference type="InterPro" id="IPR045061">
    <property type="entry name" value="FtsZ/CetZ"/>
</dbReference>
<evidence type="ECO:0000313" key="14">
    <source>
        <dbReference type="Proteomes" id="UP000321168"/>
    </source>
</evidence>
<dbReference type="GO" id="GO:0043093">
    <property type="term" value="P:FtsZ-dependent cytokinesis"/>
    <property type="evidence" value="ECO:0007669"/>
    <property type="project" value="UniProtKB-UniRule"/>
</dbReference>
<dbReference type="Pfam" id="PF00091">
    <property type="entry name" value="Tubulin"/>
    <property type="match status" value="1"/>
</dbReference>
<comment type="function">
    <text evidence="8">Essential cell division protein that forms a contractile ring structure (Z ring) at the future cell division site. The regulation of the ring assembly controls the timing and the location of cell division. One of the functions of the FtsZ ring is to recruit other cell division proteins to the septum to produce a new cell wall between the dividing cells. Binds GTP and shows GTPase activity.</text>
</comment>
<dbReference type="InterPro" id="IPR024757">
    <property type="entry name" value="FtsZ_C"/>
</dbReference>
<comment type="subunit">
    <text evidence="8">Homodimer. Polymerizes to form a dynamic ring structure in a strictly GTP-dependent manner. Interacts directly with several other division proteins.</text>
</comment>
<comment type="caution">
    <text evidence="13">The sequence shown here is derived from an EMBL/GenBank/DDBJ whole genome shotgun (WGS) entry which is preliminary data.</text>
</comment>
<feature type="binding site" evidence="8">
    <location>
        <begin position="20"/>
        <end position="24"/>
    </location>
    <ligand>
        <name>GTP</name>
        <dbReference type="ChEBI" id="CHEBI:37565"/>
    </ligand>
</feature>
<feature type="compositionally biased region" description="Acidic residues" evidence="10">
    <location>
        <begin position="452"/>
        <end position="461"/>
    </location>
</feature>
<evidence type="ECO:0000256" key="4">
    <source>
        <dbReference type="ARBA" id="ARBA00022741"/>
    </source>
</evidence>
<dbReference type="PRINTS" id="PR00423">
    <property type="entry name" value="CELLDVISFTSZ"/>
</dbReference>
<name>A0A5C6V232_9FLAO</name>
<reference evidence="13 14" key="1">
    <citation type="submission" date="2019-08" db="EMBL/GenBank/DDBJ databases">
        <title>Genome of Luteibaculum oceani JCM 18817.</title>
        <authorList>
            <person name="Bowman J.P."/>
        </authorList>
    </citation>
    <scope>NUCLEOTIDE SEQUENCE [LARGE SCALE GENOMIC DNA]</scope>
    <source>
        <strain evidence="13 14">JCM 18817</strain>
    </source>
</reference>
<protein>
    <recommendedName>
        <fullName evidence="8 9">Cell division protein FtsZ</fullName>
    </recommendedName>
</protein>
<evidence type="ECO:0000259" key="11">
    <source>
        <dbReference type="SMART" id="SM00864"/>
    </source>
</evidence>
<dbReference type="GO" id="GO:0003924">
    <property type="term" value="F:GTPase activity"/>
    <property type="evidence" value="ECO:0007669"/>
    <property type="project" value="UniProtKB-UniRule"/>
</dbReference>
<feature type="binding site" evidence="8">
    <location>
        <position position="139"/>
    </location>
    <ligand>
        <name>GTP</name>
        <dbReference type="ChEBI" id="CHEBI:37565"/>
    </ligand>
</feature>
<dbReference type="Gene3D" id="3.30.1330.20">
    <property type="entry name" value="Tubulin/FtsZ, C-terminal domain"/>
    <property type="match status" value="1"/>
</dbReference>